<organism evidence="7 8">
    <name type="scientific">Aquimarina gracilis</name>
    <dbReference type="NCBI Taxonomy" id="874422"/>
    <lineage>
        <taxon>Bacteria</taxon>
        <taxon>Pseudomonadati</taxon>
        <taxon>Bacteroidota</taxon>
        <taxon>Flavobacteriia</taxon>
        <taxon>Flavobacteriales</taxon>
        <taxon>Flavobacteriaceae</taxon>
        <taxon>Aquimarina</taxon>
    </lineage>
</organism>
<evidence type="ECO:0000256" key="5">
    <source>
        <dbReference type="ARBA" id="ARBA00023136"/>
    </source>
</evidence>
<feature type="transmembrane region" description="Helical" evidence="6">
    <location>
        <begin position="116"/>
        <end position="135"/>
    </location>
</feature>
<feature type="transmembrane region" description="Helical" evidence="6">
    <location>
        <begin position="225"/>
        <end position="245"/>
    </location>
</feature>
<keyword evidence="4 6" id="KW-1133">Transmembrane helix</keyword>
<gene>
    <name evidence="7" type="ORF">U6A24_19675</name>
</gene>
<feature type="transmembrane region" description="Helical" evidence="6">
    <location>
        <begin position="83"/>
        <end position="101"/>
    </location>
</feature>
<keyword evidence="8" id="KW-1185">Reference proteome</keyword>
<keyword evidence="3 6" id="KW-0812">Transmembrane</keyword>
<dbReference type="RefSeq" id="WP_324181733.1">
    <property type="nucleotide sequence ID" value="NZ_BAABAW010000006.1"/>
</dbReference>
<feature type="transmembrane region" description="Helical" evidence="6">
    <location>
        <begin position="12"/>
        <end position="30"/>
    </location>
</feature>
<feature type="transmembrane region" description="Helical" evidence="6">
    <location>
        <begin position="399"/>
        <end position="422"/>
    </location>
</feature>
<name>A0ABU6A0U3_9FLAO</name>
<feature type="transmembrane region" description="Helical" evidence="6">
    <location>
        <begin position="147"/>
        <end position="168"/>
    </location>
</feature>
<feature type="transmembrane region" description="Helical" evidence="6">
    <location>
        <begin position="188"/>
        <end position="213"/>
    </location>
</feature>
<keyword evidence="2" id="KW-1003">Cell membrane</keyword>
<evidence type="ECO:0000256" key="6">
    <source>
        <dbReference type="SAM" id="Phobius"/>
    </source>
</evidence>
<accession>A0ABU6A0U3</accession>
<comment type="subcellular location">
    <subcellularLocation>
        <location evidence="1">Cell membrane</location>
        <topology evidence="1">Multi-pass membrane protein</topology>
    </subcellularLocation>
</comment>
<dbReference type="InterPro" id="IPR050833">
    <property type="entry name" value="Poly_Biosynth_Transport"/>
</dbReference>
<evidence type="ECO:0000256" key="2">
    <source>
        <dbReference type="ARBA" id="ARBA00022475"/>
    </source>
</evidence>
<sequence length="484" mass="55591">MSIFHKLFKQTFIYGLATVLPRMLSFLLVIVHTKYLEGPVSYGRVTILFSWIIVFNVILAYGMETSFFRFLNQEKYKNTVTSTSAISIVITTLIFGVMAFLGQDMISSLIGIEREFLHYVILILVLDALVIIPFADLRAKERPIRYSIIKIINVVIYAGLNVFSLIFLPKLSEEVKWLQPIYFNNFEIQYVFLSLVVASGVTLLLMLPFYFRIPYKFDKELWKKMMLYGSPILISGLAFAINEHFDKILLEWILGKEKGLFDSGAYSACYKLALFMTLFATAFRLGIEPFFFSHAGNKNAPKTYAAITQYFVIFGSLILLGVVTFSDLLKEFMIKNPEYWEAMVVVPIILLANLCLGIYHNLSVWYKITDKTKFGAYISIIGAIITLGLNFALIPMYSYLGSAIATLVAYGSMMLLSWYFGRKYYPIPYNLKKIGLYLILSISFSVVSYYIFDSNYMISIPLLLLFLVILYASEKRELKQFLKR</sequence>
<feature type="transmembrane region" description="Helical" evidence="6">
    <location>
        <begin position="374"/>
        <end position="393"/>
    </location>
</feature>
<keyword evidence="5 6" id="KW-0472">Membrane</keyword>
<feature type="transmembrane region" description="Helical" evidence="6">
    <location>
        <begin position="458"/>
        <end position="474"/>
    </location>
</feature>
<evidence type="ECO:0000313" key="8">
    <source>
        <dbReference type="Proteomes" id="UP001327027"/>
    </source>
</evidence>
<evidence type="ECO:0000256" key="3">
    <source>
        <dbReference type="ARBA" id="ARBA00022692"/>
    </source>
</evidence>
<evidence type="ECO:0000256" key="1">
    <source>
        <dbReference type="ARBA" id="ARBA00004651"/>
    </source>
</evidence>
<reference evidence="7 8" key="1">
    <citation type="journal article" date="2013" name="Int. J. Syst. Evol. Microbiol.">
        <title>Aquimarina gracilis sp. nov., isolated from the gut microflora of a mussel, Mytilus coruscus, and emended description of Aquimarina spongiae.</title>
        <authorList>
            <person name="Park S.C."/>
            <person name="Choe H.N."/>
            <person name="Baik K.S."/>
            <person name="Seong C.N."/>
        </authorList>
    </citation>
    <scope>NUCLEOTIDE SEQUENCE [LARGE SCALE GENOMIC DNA]</scope>
    <source>
        <strain evidence="7 8">PSC32</strain>
    </source>
</reference>
<feature type="transmembrane region" description="Helical" evidence="6">
    <location>
        <begin position="434"/>
        <end position="452"/>
    </location>
</feature>
<dbReference type="EMBL" id="JAYKLX010000010">
    <property type="protein sequence ID" value="MEB3347707.1"/>
    <property type="molecule type" value="Genomic_DNA"/>
</dbReference>
<comment type="caution">
    <text evidence="7">The sequence shown here is derived from an EMBL/GenBank/DDBJ whole genome shotgun (WGS) entry which is preliminary data.</text>
</comment>
<proteinExistence type="predicted"/>
<evidence type="ECO:0000256" key="4">
    <source>
        <dbReference type="ARBA" id="ARBA00022989"/>
    </source>
</evidence>
<feature type="transmembrane region" description="Helical" evidence="6">
    <location>
        <begin position="265"/>
        <end position="283"/>
    </location>
</feature>
<dbReference type="Pfam" id="PF01943">
    <property type="entry name" value="Polysacc_synt"/>
    <property type="match status" value="1"/>
</dbReference>
<feature type="transmembrane region" description="Helical" evidence="6">
    <location>
        <begin position="42"/>
        <end position="62"/>
    </location>
</feature>
<feature type="transmembrane region" description="Helical" evidence="6">
    <location>
        <begin position="304"/>
        <end position="323"/>
    </location>
</feature>
<dbReference type="PANTHER" id="PTHR30250">
    <property type="entry name" value="PST FAMILY PREDICTED COLANIC ACID TRANSPORTER"/>
    <property type="match status" value="1"/>
</dbReference>
<feature type="transmembrane region" description="Helical" evidence="6">
    <location>
        <begin position="343"/>
        <end position="362"/>
    </location>
</feature>
<dbReference type="Proteomes" id="UP001327027">
    <property type="component" value="Unassembled WGS sequence"/>
</dbReference>
<dbReference type="InterPro" id="IPR002797">
    <property type="entry name" value="Polysacc_synth"/>
</dbReference>
<dbReference type="PANTHER" id="PTHR30250:SF11">
    <property type="entry name" value="O-ANTIGEN TRANSPORTER-RELATED"/>
    <property type="match status" value="1"/>
</dbReference>
<protein>
    <submittedName>
        <fullName evidence="7">Oligosaccharide flippase family protein</fullName>
    </submittedName>
</protein>
<evidence type="ECO:0000313" key="7">
    <source>
        <dbReference type="EMBL" id="MEB3347707.1"/>
    </source>
</evidence>